<dbReference type="EMBL" id="BAMD01000116">
    <property type="protein sequence ID" value="GAF05748.1"/>
    <property type="molecule type" value="Genomic_DNA"/>
</dbReference>
<dbReference type="STRING" id="869213.GCA_000517085_02439"/>
<sequence>MKMKVLKRDIRSVNIRMVRLGLCFIIAITALCGVSVHATSYSVSSASEIADLSERLLAGDTVIMRSGTWIDQEIIFEGMGEEGKPIVLLVEESNGVVLSGTSTLRIAGEYLEVNGLRFENGYSSSGAVVEFRNGSSELASHSRLTNCTIVSYNPTDKDMDYKWVSVYGAYNRVDHCSFSGKEHSGTTLVVWLNDTPNYTQIDHNYFGSRPDLGYNGGETIRIGTSSNSMKESRAMVEFNLFEECDGEIEIISNKSCFNTYRYNTFRDCAGCLTLRHGNDCLVYGNFFFGNEKSSGGVRIIGERHQVYNNYFEGLKGDDYRSAICLMNGVPDSPLNRYFQVQDAVVIFNTIVGCKMPLMVGAGKDAEKSLAPVNCTFANNVIDKTSGSNHVVIEDASAQITWLGNVVNADEEEEELSDGFLLADPHLEYTEGMWRPASSSPLIDAAQGEFPLLTEDIDGQSRSEKKDIGCDEYMESEILISPLEKNEVGPYAYQEEPVLGIFNKAYQMKDMVKWVVDRRSICFSVNEASFLPINYSLYDVSGRIVNSGKITNLTTHIGIEDRNKILLARFVSKKQYYQSYKLLINNGMF</sequence>
<gene>
    <name evidence="1" type="ORF">JCM21142_104499</name>
</gene>
<dbReference type="SUPFAM" id="SSF51126">
    <property type="entry name" value="Pectin lyase-like"/>
    <property type="match status" value="1"/>
</dbReference>
<dbReference type="eggNOG" id="COG3420">
    <property type="taxonomic scope" value="Bacteria"/>
</dbReference>
<keyword evidence="2" id="KW-1185">Reference proteome</keyword>
<dbReference type="Pfam" id="PF14592">
    <property type="entry name" value="Chondroitinas_B"/>
    <property type="match status" value="1"/>
</dbReference>
<dbReference type="Proteomes" id="UP000019402">
    <property type="component" value="Unassembled WGS sequence"/>
</dbReference>
<organism evidence="1 2">
    <name type="scientific">Saccharicrinis fermentans DSM 9555 = JCM 21142</name>
    <dbReference type="NCBI Taxonomy" id="869213"/>
    <lineage>
        <taxon>Bacteria</taxon>
        <taxon>Pseudomonadati</taxon>
        <taxon>Bacteroidota</taxon>
        <taxon>Bacteroidia</taxon>
        <taxon>Marinilabiliales</taxon>
        <taxon>Marinilabiliaceae</taxon>
        <taxon>Saccharicrinis</taxon>
    </lineage>
</organism>
<dbReference type="CDD" id="cd14251">
    <property type="entry name" value="PL-6"/>
    <property type="match status" value="1"/>
</dbReference>
<reference evidence="1 2" key="1">
    <citation type="journal article" date="2014" name="Genome Announc.">
        <title>Draft Genome Sequence of Cytophaga fermentans JCM 21142T, a Facultative Anaerobe Isolated from Marine Mud.</title>
        <authorList>
            <person name="Starns D."/>
            <person name="Oshima K."/>
            <person name="Suda W."/>
            <person name="Iino T."/>
            <person name="Yuki M."/>
            <person name="Inoue J."/>
            <person name="Kitamura K."/>
            <person name="Iida T."/>
            <person name="Darby A."/>
            <person name="Hattori M."/>
            <person name="Ohkuma M."/>
        </authorList>
    </citation>
    <scope>NUCLEOTIDE SEQUENCE [LARGE SCALE GENOMIC DNA]</scope>
    <source>
        <strain evidence="1 2">JCM 21142</strain>
    </source>
</reference>
<proteinExistence type="predicted"/>
<name>W7YE50_9BACT</name>
<comment type="caution">
    <text evidence="1">The sequence shown here is derived from an EMBL/GenBank/DDBJ whole genome shotgun (WGS) entry which is preliminary data.</text>
</comment>
<dbReference type="InterPro" id="IPR011050">
    <property type="entry name" value="Pectin_lyase_fold/virulence"/>
</dbReference>
<dbReference type="InterPro" id="IPR039513">
    <property type="entry name" value="PL-6"/>
</dbReference>
<accession>W7YE50</accession>
<evidence type="ECO:0000313" key="2">
    <source>
        <dbReference type="Proteomes" id="UP000019402"/>
    </source>
</evidence>
<evidence type="ECO:0000313" key="1">
    <source>
        <dbReference type="EMBL" id="GAF05748.1"/>
    </source>
</evidence>
<dbReference type="AlphaFoldDB" id="W7YE50"/>
<dbReference type="Gene3D" id="2.160.20.10">
    <property type="entry name" value="Single-stranded right-handed beta-helix, Pectin lyase-like"/>
    <property type="match status" value="1"/>
</dbReference>
<protein>
    <submittedName>
        <fullName evidence="1">Chondroitinase-B</fullName>
    </submittedName>
</protein>
<dbReference type="InterPro" id="IPR012334">
    <property type="entry name" value="Pectin_lyas_fold"/>
</dbReference>